<dbReference type="AlphaFoldDB" id="A0A2T1HSU0"/>
<dbReference type="InterPro" id="IPR001844">
    <property type="entry name" value="Cpn60/GroEL"/>
</dbReference>
<evidence type="ECO:0000256" key="1">
    <source>
        <dbReference type="ARBA" id="ARBA00006607"/>
    </source>
</evidence>
<dbReference type="GO" id="GO:0051082">
    <property type="term" value="F:unfolded protein binding"/>
    <property type="evidence" value="ECO:0007669"/>
    <property type="project" value="UniProtKB-UniRule"/>
</dbReference>
<keyword evidence="3 7" id="KW-0547">Nucleotide-binding</keyword>
<comment type="similarity">
    <text evidence="1 7 8">Belongs to the chaperonin (HSP60) family.</text>
</comment>
<keyword evidence="10" id="KW-0175">Coiled coil</keyword>
<sequence>MAAKDVRFSSDAREKMLRGVDILANAVKVTLGPKGRNVVIEKSFGAPRITKDGVTVAKEIELEDKFENMGAQMVREVASKTNDIAGDGTTTATVLAQAIVKEGAKAVAAGMNPMDLKRGVDLAVTAALEDIKNRARKVASSAEVAQVGTISANGDSAIGEMIAQAMQKVGNEGVITVEEAKTAETELDVVEGMQFDRGYLSPYFITNAEKMVAELEDPYILIHEKKLSSLQAMLPILEAVVQTGKPLLIIAEDIEGEALATLVVNKLRGGLKVAAVKAPGFGDRRKAMLEDIAILTAGQMIAEDLGIKLENVSLNMLGRAKRVRIEKENTTIVDGAGQRSDIEARVSQIKAQIEETTSDYDREKLQERLAKLAGGVAVIRVGGATEVEVKEKKDRVDDALNATRAAVEEGIVPGGGTALLRAKGAVSALKSDNADVQAGINIVMKALEAPIRQIVENAGVEGSIVVGKIGENSSNTYGFNAQTEKFVDMLEAGIVDPAKVVRTALQDAASVAGLLITTEAMVAELPKEKPAMPMGGGGGMGGMDF</sequence>
<evidence type="ECO:0000256" key="4">
    <source>
        <dbReference type="ARBA" id="ARBA00022840"/>
    </source>
</evidence>
<keyword evidence="6 7" id="KW-0413">Isomerase</keyword>
<dbReference type="InterPro" id="IPR027410">
    <property type="entry name" value="TCP-1-like_intermed_sf"/>
</dbReference>
<reference evidence="12" key="1">
    <citation type="submission" date="2018-03" db="EMBL/GenBank/DDBJ databases">
        <authorList>
            <person name="Sun L."/>
            <person name="Liu H."/>
            <person name="Chen W."/>
            <person name="Huang K."/>
            <person name="Liu W."/>
            <person name="Gao X."/>
        </authorList>
    </citation>
    <scope>NUCLEOTIDE SEQUENCE [LARGE SCALE GENOMIC DNA]</scope>
    <source>
        <strain evidence="12">SH9</strain>
    </source>
</reference>
<name>A0A2T1HSU0_9HYPH</name>
<dbReference type="FunFam" id="3.50.7.10:FF:000001">
    <property type="entry name" value="60 kDa chaperonin"/>
    <property type="match status" value="1"/>
</dbReference>
<dbReference type="SUPFAM" id="SSF48592">
    <property type="entry name" value="GroEL equatorial domain-like"/>
    <property type="match status" value="1"/>
</dbReference>
<dbReference type="GO" id="GO:0016853">
    <property type="term" value="F:isomerase activity"/>
    <property type="evidence" value="ECO:0007669"/>
    <property type="project" value="UniProtKB-KW"/>
</dbReference>
<gene>
    <name evidence="7 11" type="primary">groL</name>
    <name evidence="7" type="synonym">groEL</name>
    <name evidence="11" type="ORF">SLNSH_12475</name>
</gene>
<dbReference type="FunFam" id="1.10.560.10:FF:000001">
    <property type="entry name" value="60 kDa chaperonin"/>
    <property type="match status" value="1"/>
</dbReference>
<dbReference type="GO" id="GO:0140662">
    <property type="term" value="F:ATP-dependent protein folding chaperone"/>
    <property type="evidence" value="ECO:0007669"/>
    <property type="project" value="InterPro"/>
</dbReference>
<evidence type="ECO:0000313" key="11">
    <source>
        <dbReference type="EMBL" id="PSC04589.1"/>
    </source>
</evidence>
<dbReference type="RefSeq" id="WP_106337334.1">
    <property type="nucleotide sequence ID" value="NZ_PVZS01000012.1"/>
</dbReference>
<feature type="binding site" evidence="7">
    <location>
        <position position="51"/>
    </location>
    <ligand>
        <name>ATP</name>
        <dbReference type="ChEBI" id="CHEBI:30616"/>
    </ligand>
</feature>
<evidence type="ECO:0000256" key="10">
    <source>
        <dbReference type="SAM" id="Coils"/>
    </source>
</evidence>
<proteinExistence type="inferred from homology"/>
<dbReference type="HAMAP" id="MF_00600">
    <property type="entry name" value="CH60"/>
    <property type="match status" value="1"/>
</dbReference>
<dbReference type="InterPro" id="IPR002423">
    <property type="entry name" value="Cpn60/GroEL/TCP-1"/>
</dbReference>
<dbReference type="PRINTS" id="PR00298">
    <property type="entry name" value="CHAPERONIN60"/>
</dbReference>
<dbReference type="GO" id="GO:0005737">
    <property type="term" value="C:cytoplasm"/>
    <property type="evidence" value="ECO:0007669"/>
    <property type="project" value="UniProtKB-SubCell"/>
</dbReference>
<comment type="caution">
    <text evidence="11">The sequence shown here is derived from an EMBL/GenBank/DDBJ whole genome shotgun (WGS) entry which is preliminary data.</text>
</comment>
<dbReference type="GO" id="GO:0005524">
    <property type="term" value="F:ATP binding"/>
    <property type="evidence" value="ECO:0007669"/>
    <property type="project" value="UniProtKB-UniRule"/>
</dbReference>
<dbReference type="Proteomes" id="UP000239772">
    <property type="component" value="Unassembled WGS sequence"/>
</dbReference>
<comment type="caution">
    <text evidence="7">Lacks conserved residue(s) required for the propagation of feature annotation.</text>
</comment>
<dbReference type="GO" id="GO:0042026">
    <property type="term" value="P:protein refolding"/>
    <property type="evidence" value="ECO:0007669"/>
    <property type="project" value="UniProtKB-UniRule"/>
</dbReference>
<dbReference type="PANTHER" id="PTHR45633">
    <property type="entry name" value="60 KDA HEAT SHOCK PROTEIN, MITOCHONDRIAL"/>
    <property type="match status" value="1"/>
</dbReference>
<keyword evidence="12" id="KW-1185">Reference proteome</keyword>
<organism evidence="11 12">
    <name type="scientific">Alsobacter soli</name>
    <dbReference type="NCBI Taxonomy" id="2109933"/>
    <lineage>
        <taxon>Bacteria</taxon>
        <taxon>Pseudomonadati</taxon>
        <taxon>Pseudomonadota</taxon>
        <taxon>Alphaproteobacteria</taxon>
        <taxon>Hyphomicrobiales</taxon>
        <taxon>Alsobacteraceae</taxon>
        <taxon>Alsobacter</taxon>
    </lineage>
</organism>
<feature type="binding site" evidence="7">
    <location>
        <begin position="87"/>
        <end position="91"/>
    </location>
    <ligand>
        <name>ATP</name>
        <dbReference type="ChEBI" id="CHEBI:30616"/>
    </ligand>
</feature>
<dbReference type="SUPFAM" id="SSF54849">
    <property type="entry name" value="GroEL-intermediate domain like"/>
    <property type="match status" value="1"/>
</dbReference>
<comment type="subcellular location">
    <subcellularLocation>
        <location evidence="7">Cytoplasm</location>
    </subcellularLocation>
</comment>
<dbReference type="CDD" id="cd03344">
    <property type="entry name" value="GroEL"/>
    <property type="match status" value="1"/>
</dbReference>
<evidence type="ECO:0000256" key="3">
    <source>
        <dbReference type="ARBA" id="ARBA00022741"/>
    </source>
</evidence>
<feature type="binding site" evidence="7">
    <location>
        <position position="415"/>
    </location>
    <ligand>
        <name>ATP</name>
        <dbReference type="ChEBI" id="CHEBI:30616"/>
    </ligand>
</feature>
<dbReference type="InterPro" id="IPR027409">
    <property type="entry name" value="GroEL-like_apical_dom_sf"/>
</dbReference>
<dbReference type="NCBIfam" id="NF009489">
    <property type="entry name" value="PRK12851.1"/>
    <property type="match status" value="1"/>
</dbReference>
<dbReference type="InterPro" id="IPR018370">
    <property type="entry name" value="Chaperonin_Cpn60_CS"/>
</dbReference>
<evidence type="ECO:0000256" key="8">
    <source>
        <dbReference type="RuleBase" id="RU000418"/>
    </source>
</evidence>
<comment type="subunit">
    <text evidence="7 9">Forms a cylinder of 14 subunits composed of two heptameric rings stacked back-to-back. Interacts with the co-chaperonin GroES.</text>
</comment>
<dbReference type="InterPro" id="IPR027413">
    <property type="entry name" value="GROEL-like_equatorial_sf"/>
</dbReference>
<dbReference type="Pfam" id="PF00118">
    <property type="entry name" value="Cpn60_TCP1"/>
    <property type="match status" value="1"/>
</dbReference>
<dbReference type="OrthoDB" id="9766614at2"/>
<dbReference type="SUPFAM" id="SSF52029">
    <property type="entry name" value="GroEL apical domain-like"/>
    <property type="match status" value="1"/>
</dbReference>
<evidence type="ECO:0000256" key="2">
    <source>
        <dbReference type="ARBA" id="ARBA00022490"/>
    </source>
</evidence>
<dbReference type="NCBIfam" id="NF000592">
    <property type="entry name" value="PRK00013.1"/>
    <property type="match status" value="1"/>
</dbReference>
<keyword evidence="2 7" id="KW-0963">Cytoplasm</keyword>
<dbReference type="NCBIfam" id="TIGR02348">
    <property type="entry name" value="GroEL"/>
    <property type="match status" value="1"/>
</dbReference>
<evidence type="ECO:0000256" key="6">
    <source>
        <dbReference type="ARBA" id="ARBA00023235"/>
    </source>
</evidence>
<keyword evidence="4 7" id="KW-0067">ATP-binding</keyword>
<dbReference type="NCBIfam" id="NF009488">
    <property type="entry name" value="PRK12850.1"/>
    <property type="match status" value="1"/>
</dbReference>
<evidence type="ECO:0000256" key="7">
    <source>
        <dbReference type="HAMAP-Rule" id="MF_00600"/>
    </source>
</evidence>
<evidence type="ECO:0000313" key="12">
    <source>
        <dbReference type="Proteomes" id="UP000239772"/>
    </source>
</evidence>
<comment type="function">
    <text evidence="7 9">Together with its co-chaperonin GroES, plays an essential role in assisting protein folding. The GroEL-GroES system forms a nano-cage that allows encapsulation of the non-native substrate proteins and provides a physical environment optimized to promote and accelerate protein folding.</text>
</comment>
<dbReference type="PROSITE" id="PS00296">
    <property type="entry name" value="CHAPERONINS_CPN60"/>
    <property type="match status" value="1"/>
</dbReference>
<keyword evidence="5 7" id="KW-0143">Chaperone</keyword>
<feature type="coiled-coil region" evidence="10">
    <location>
        <begin position="339"/>
        <end position="366"/>
    </location>
</feature>
<dbReference type="EC" id="5.6.1.7" evidence="7"/>
<evidence type="ECO:0000256" key="5">
    <source>
        <dbReference type="ARBA" id="ARBA00023186"/>
    </source>
</evidence>
<feature type="binding site" evidence="7">
    <location>
        <begin position="30"/>
        <end position="33"/>
    </location>
    <ligand>
        <name>ATP</name>
        <dbReference type="ChEBI" id="CHEBI:30616"/>
    </ligand>
</feature>
<dbReference type="NCBIfam" id="NF009487">
    <property type="entry name" value="PRK12849.1"/>
    <property type="match status" value="1"/>
</dbReference>
<dbReference type="Gene3D" id="1.10.560.10">
    <property type="entry name" value="GroEL-like equatorial domain"/>
    <property type="match status" value="1"/>
</dbReference>
<accession>A0A2T1HSU0</accession>
<feature type="binding site" evidence="7">
    <location>
        <position position="496"/>
    </location>
    <ligand>
        <name>ATP</name>
        <dbReference type="ChEBI" id="CHEBI:30616"/>
    </ligand>
</feature>
<protein>
    <recommendedName>
        <fullName evidence="7">Chaperonin GroEL</fullName>
        <ecNumber evidence="7">5.6.1.7</ecNumber>
    </recommendedName>
    <alternativeName>
        <fullName evidence="7">60 kDa chaperonin</fullName>
    </alternativeName>
    <alternativeName>
        <fullName evidence="7">Chaperonin-60</fullName>
        <shortName evidence="7">Cpn60</shortName>
    </alternativeName>
</protein>
<dbReference type="EMBL" id="PVZS01000012">
    <property type="protein sequence ID" value="PSC04589.1"/>
    <property type="molecule type" value="Genomic_DNA"/>
</dbReference>
<dbReference type="Gene3D" id="3.30.260.10">
    <property type="entry name" value="TCP-1-like chaperonin intermediate domain"/>
    <property type="match status" value="1"/>
</dbReference>
<evidence type="ECO:0000256" key="9">
    <source>
        <dbReference type="RuleBase" id="RU000419"/>
    </source>
</evidence>
<dbReference type="Gene3D" id="3.50.7.10">
    <property type="entry name" value="GroEL"/>
    <property type="match status" value="1"/>
</dbReference>